<name>A0A5B7CRV7_PORTR</name>
<evidence type="ECO:0008006" key="4">
    <source>
        <dbReference type="Google" id="ProtNLM"/>
    </source>
</evidence>
<evidence type="ECO:0000256" key="1">
    <source>
        <dbReference type="SAM" id="SignalP"/>
    </source>
</evidence>
<accession>A0A5B7CRV7</accession>
<dbReference type="Proteomes" id="UP000324222">
    <property type="component" value="Unassembled WGS sequence"/>
</dbReference>
<feature type="chain" id="PRO_5022916458" description="Secreted protein" evidence="1">
    <location>
        <begin position="21"/>
        <end position="77"/>
    </location>
</feature>
<evidence type="ECO:0000313" key="2">
    <source>
        <dbReference type="EMBL" id="MPC11404.1"/>
    </source>
</evidence>
<gene>
    <name evidence="2" type="ORF">E2C01_004068</name>
</gene>
<sequence>MGGSRGVFVVVMVMVQVSELIPTLSASAGSKEQAVLTCPADDRLRDTPGTAHQPHVVPFLHRHVGLTALLVYELRRH</sequence>
<organism evidence="2 3">
    <name type="scientific">Portunus trituberculatus</name>
    <name type="common">Swimming crab</name>
    <name type="synonym">Neptunus trituberculatus</name>
    <dbReference type="NCBI Taxonomy" id="210409"/>
    <lineage>
        <taxon>Eukaryota</taxon>
        <taxon>Metazoa</taxon>
        <taxon>Ecdysozoa</taxon>
        <taxon>Arthropoda</taxon>
        <taxon>Crustacea</taxon>
        <taxon>Multicrustacea</taxon>
        <taxon>Malacostraca</taxon>
        <taxon>Eumalacostraca</taxon>
        <taxon>Eucarida</taxon>
        <taxon>Decapoda</taxon>
        <taxon>Pleocyemata</taxon>
        <taxon>Brachyura</taxon>
        <taxon>Eubrachyura</taxon>
        <taxon>Portunoidea</taxon>
        <taxon>Portunidae</taxon>
        <taxon>Portuninae</taxon>
        <taxon>Portunus</taxon>
    </lineage>
</organism>
<protein>
    <recommendedName>
        <fullName evidence="4">Secreted protein</fullName>
    </recommendedName>
</protein>
<dbReference type="EMBL" id="VSRR010000161">
    <property type="protein sequence ID" value="MPC11404.1"/>
    <property type="molecule type" value="Genomic_DNA"/>
</dbReference>
<comment type="caution">
    <text evidence="2">The sequence shown here is derived from an EMBL/GenBank/DDBJ whole genome shotgun (WGS) entry which is preliminary data.</text>
</comment>
<reference evidence="2 3" key="1">
    <citation type="submission" date="2019-05" db="EMBL/GenBank/DDBJ databases">
        <title>Another draft genome of Portunus trituberculatus and its Hox gene families provides insights of decapod evolution.</title>
        <authorList>
            <person name="Jeong J.-H."/>
            <person name="Song I."/>
            <person name="Kim S."/>
            <person name="Choi T."/>
            <person name="Kim D."/>
            <person name="Ryu S."/>
            <person name="Kim W."/>
        </authorList>
    </citation>
    <scope>NUCLEOTIDE SEQUENCE [LARGE SCALE GENOMIC DNA]</scope>
    <source>
        <tissue evidence="2">Muscle</tissue>
    </source>
</reference>
<keyword evidence="3" id="KW-1185">Reference proteome</keyword>
<dbReference type="AlphaFoldDB" id="A0A5B7CRV7"/>
<feature type="signal peptide" evidence="1">
    <location>
        <begin position="1"/>
        <end position="20"/>
    </location>
</feature>
<evidence type="ECO:0000313" key="3">
    <source>
        <dbReference type="Proteomes" id="UP000324222"/>
    </source>
</evidence>
<keyword evidence="1" id="KW-0732">Signal</keyword>
<proteinExistence type="predicted"/>